<evidence type="ECO:0000313" key="3">
    <source>
        <dbReference type="Proteomes" id="UP001152759"/>
    </source>
</evidence>
<feature type="region of interest" description="Disordered" evidence="1">
    <location>
        <begin position="150"/>
        <end position="179"/>
    </location>
</feature>
<proteinExistence type="predicted"/>
<protein>
    <submittedName>
        <fullName evidence="2">Uncharacterized protein</fullName>
    </submittedName>
</protein>
<accession>A0A9P0F5K7</accession>
<feature type="region of interest" description="Disordered" evidence="1">
    <location>
        <begin position="39"/>
        <end position="65"/>
    </location>
</feature>
<gene>
    <name evidence="2" type="ORF">BEMITA_LOCUS9364</name>
</gene>
<dbReference type="EMBL" id="OU963866">
    <property type="protein sequence ID" value="CAH0390661.1"/>
    <property type="molecule type" value="Genomic_DNA"/>
</dbReference>
<feature type="compositionally biased region" description="Basic and acidic residues" evidence="1">
    <location>
        <begin position="42"/>
        <end position="51"/>
    </location>
</feature>
<evidence type="ECO:0000256" key="1">
    <source>
        <dbReference type="SAM" id="MobiDB-lite"/>
    </source>
</evidence>
<name>A0A9P0F5K7_BEMTA</name>
<feature type="compositionally biased region" description="Basic and acidic residues" evidence="1">
    <location>
        <begin position="152"/>
        <end position="163"/>
    </location>
</feature>
<sequence length="197" mass="23155">MITSEKILLHEMSRGTMRENQAKRSRFWCSSEKQLRKKAKGTRVDGLREGNENANQGSLTDDSLSDVEKISRGDYQSVFGLWNDLDQQFWGDDEKDSDSSDFQVHRIENERSDFGTCRHCHAPIMRETNYCNTCYQNRWRWIPRRPTRALRKKEVPQDQRKEAGSSYQNSENIFLSQGPKIIQTQTYVPQDKKKDLQ</sequence>
<organism evidence="2 3">
    <name type="scientific">Bemisia tabaci</name>
    <name type="common">Sweetpotato whitefly</name>
    <name type="synonym">Aleurodes tabaci</name>
    <dbReference type="NCBI Taxonomy" id="7038"/>
    <lineage>
        <taxon>Eukaryota</taxon>
        <taxon>Metazoa</taxon>
        <taxon>Ecdysozoa</taxon>
        <taxon>Arthropoda</taxon>
        <taxon>Hexapoda</taxon>
        <taxon>Insecta</taxon>
        <taxon>Pterygota</taxon>
        <taxon>Neoptera</taxon>
        <taxon>Paraneoptera</taxon>
        <taxon>Hemiptera</taxon>
        <taxon>Sternorrhyncha</taxon>
        <taxon>Aleyrodoidea</taxon>
        <taxon>Aleyrodidae</taxon>
        <taxon>Aleyrodinae</taxon>
        <taxon>Bemisia</taxon>
    </lineage>
</organism>
<reference evidence="2" key="1">
    <citation type="submission" date="2021-12" db="EMBL/GenBank/DDBJ databases">
        <authorList>
            <person name="King R."/>
        </authorList>
    </citation>
    <scope>NUCLEOTIDE SEQUENCE</scope>
</reference>
<dbReference type="KEGG" id="btab:109040707"/>
<dbReference type="Proteomes" id="UP001152759">
    <property type="component" value="Chromosome 5"/>
</dbReference>
<evidence type="ECO:0000313" key="2">
    <source>
        <dbReference type="EMBL" id="CAH0390661.1"/>
    </source>
</evidence>
<dbReference type="AlphaFoldDB" id="A0A9P0F5K7"/>
<keyword evidence="3" id="KW-1185">Reference proteome</keyword>
<feature type="compositionally biased region" description="Polar residues" evidence="1">
    <location>
        <begin position="52"/>
        <end position="62"/>
    </location>
</feature>
<feature type="compositionally biased region" description="Polar residues" evidence="1">
    <location>
        <begin position="165"/>
        <end position="175"/>
    </location>
</feature>